<dbReference type="SUPFAM" id="SSF101898">
    <property type="entry name" value="NHL repeat"/>
    <property type="match status" value="1"/>
</dbReference>
<feature type="region of interest" description="Disordered" evidence="1">
    <location>
        <begin position="35"/>
        <end position="127"/>
    </location>
</feature>
<evidence type="ECO:0000313" key="2">
    <source>
        <dbReference type="EMBL" id="RZU40455.1"/>
    </source>
</evidence>
<dbReference type="InterPro" id="IPR050952">
    <property type="entry name" value="TRIM-NHL_E3_ligases"/>
</dbReference>
<sequence length="696" mass="68111">MRLKGFLHGISVFVVAVAGTVLTGCGSGMLPGSSLSSQIPGSTGSGSSPTTSPSTGTSPSAGTTAPPSTGTSTGTTSPVTGPAAPPAGGSPASPPATTPVTPPTSSPASPPATIPASPPTSGNPPPISVPAAVVGNVYSGQHRPVSGATVTLYGVGSSGYGQGAISLLTGTKPIVTDSQGEFNLGGAYQCPSADTLVYLVATGGDAGAGSNGGVSLMSVLGLCGTVGSSPMVVNEMTTVASVYGLAQFIAPGTTTIGSSSSNRTGLTNAFRTVNNLYDGATGQLRAKTPAGNGTVPTTKVNSLANVLAGCVSSPSGSAACVKLFQATTAGGLTPRDTLMAIHNLALHPALNLGSLLLNGPYQPALAGLPNDWTVSIEYTGGGLNYGQLIAVDGLGNLWVPNAVNPGTLSEFGPAGEPLSGSSGFKGGGLNYPLAVAVDGDGNVWAANEGNNTVSRHSASGVPLSGPGYTASSLKLPYALAIDGSGNVLTANGNNSVTKLSSSGALVGQFEQGGLDFPYAIAVDGAANAWVANYGYSNDVSRFSSTGVAATANGYQGGGITGAVGIAIDAGGDAWVASFDRPLVSKLGPNGSPLSGSGYAIPSGAASIAVDGDDTVWTANSDGSVSRFSNAGEAMSPATGYVSNGATAEVGIAIDQSGNVWTSDNYVDSIFEYIGAAAPTTAPLQVAVKNNRLGRRP</sequence>
<name>A0A4Q7YU43_9BACT</name>
<evidence type="ECO:0000256" key="1">
    <source>
        <dbReference type="SAM" id="MobiDB-lite"/>
    </source>
</evidence>
<comment type="caution">
    <text evidence="2">The sequence shown here is derived from an EMBL/GenBank/DDBJ whole genome shotgun (WGS) entry which is preliminary data.</text>
</comment>
<organism evidence="2 3">
    <name type="scientific">Edaphobacter modestus</name>
    <dbReference type="NCBI Taxonomy" id="388466"/>
    <lineage>
        <taxon>Bacteria</taxon>
        <taxon>Pseudomonadati</taxon>
        <taxon>Acidobacteriota</taxon>
        <taxon>Terriglobia</taxon>
        <taxon>Terriglobales</taxon>
        <taxon>Acidobacteriaceae</taxon>
        <taxon>Edaphobacter</taxon>
    </lineage>
</organism>
<feature type="compositionally biased region" description="Low complexity" evidence="1">
    <location>
        <begin position="35"/>
        <end position="91"/>
    </location>
</feature>
<reference evidence="2 3" key="1">
    <citation type="submission" date="2019-02" db="EMBL/GenBank/DDBJ databases">
        <title>Genomic Encyclopedia of Archaeal and Bacterial Type Strains, Phase II (KMG-II): from individual species to whole genera.</title>
        <authorList>
            <person name="Goeker M."/>
        </authorList>
    </citation>
    <scope>NUCLEOTIDE SEQUENCE [LARGE SCALE GENOMIC DNA]</scope>
    <source>
        <strain evidence="2 3">DSM 18101</strain>
    </source>
</reference>
<keyword evidence="3" id="KW-1185">Reference proteome</keyword>
<evidence type="ECO:0008006" key="4">
    <source>
        <dbReference type="Google" id="ProtNLM"/>
    </source>
</evidence>
<dbReference type="PANTHER" id="PTHR24104:SF25">
    <property type="entry name" value="PROTEIN LIN-41"/>
    <property type="match status" value="1"/>
</dbReference>
<dbReference type="CDD" id="cd05819">
    <property type="entry name" value="NHL"/>
    <property type="match status" value="1"/>
</dbReference>
<protein>
    <recommendedName>
        <fullName evidence="4">Streptogramin lyase</fullName>
    </recommendedName>
</protein>
<feature type="compositionally biased region" description="Pro residues" evidence="1">
    <location>
        <begin position="92"/>
        <end position="127"/>
    </location>
</feature>
<dbReference type="AlphaFoldDB" id="A0A4Q7YU43"/>
<accession>A0A4Q7YU43</accession>
<dbReference type="PROSITE" id="PS51257">
    <property type="entry name" value="PROKAR_LIPOPROTEIN"/>
    <property type="match status" value="1"/>
</dbReference>
<proteinExistence type="predicted"/>
<gene>
    <name evidence="2" type="ORF">BDD14_1918</name>
</gene>
<dbReference type="GO" id="GO:0008270">
    <property type="term" value="F:zinc ion binding"/>
    <property type="evidence" value="ECO:0007669"/>
    <property type="project" value="UniProtKB-KW"/>
</dbReference>
<evidence type="ECO:0000313" key="3">
    <source>
        <dbReference type="Proteomes" id="UP000292958"/>
    </source>
</evidence>
<dbReference type="Proteomes" id="UP000292958">
    <property type="component" value="Unassembled WGS sequence"/>
</dbReference>
<dbReference type="InterPro" id="IPR011042">
    <property type="entry name" value="6-blade_b-propeller_TolB-like"/>
</dbReference>
<dbReference type="EMBL" id="SHKW01000001">
    <property type="protein sequence ID" value="RZU40455.1"/>
    <property type="molecule type" value="Genomic_DNA"/>
</dbReference>
<dbReference type="Gene3D" id="2.120.10.30">
    <property type="entry name" value="TolB, C-terminal domain"/>
    <property type="match status" value="2"/>
</dbReference>
<dbReference type="PANTHER" id="PTHR24104">
    <property type="entry name" value="E3 UBIQUITIN-PROTEIN LIGASE NHLRC1-RELATED"/>
    <property type="match status" value="1"/>
</dbReference>